<dbReference type="InParanoid" id="E1Z279"/>
<keyword evidence="3" id="KW-1185">Reference proteome</keyword>
<proteinExistence type="predicted"/>
<dbReference type="SUPFAM" id="SSF52266">
    <property type="entry name" value="SGNH hydrolase"/>
    <property type="match status" value="1"/>
</dbReference>
<dbReference type="KEGG" id="cvr:CHLNCDRAFT_133040"/>
<sequence>MADCPPPPAHKACPAAKACPPLVSCPPEKECPDTRACAPCTTADTLSDADSKGGSVAAGTGSSAALVDWARRLAVPWGPLLTQREAQRALCYGSGKRLQEVAAKLMAGKPIKVFTLGASVTRGIGTTDRQYSYASRFFQYINATFPHRKHTFINRGIGGTSSAIYSVCAEHMVHEDADLVVLEFSANDQRDVPYSHPERKGYEQLIRKLLKMPGRPALIQLHHYAWWHAVGDGVEDGGLFYYPAAEAQLGVFAQYYDFPSLSVRAAMWHLMRARVDQFHPDATRLGATASPTNVTIPGAEPGTEKAYWYRDRTHPGDEGHGMLAELLAHVLAQAVIEVVAPRPRLHLAARDADLSAAQDDDGLPLPMIPGNAATPTTLCAIEEDFEGVVSAHAGDFSYKPEKRKGKNFVEQKWGWSASQPGSWVEMEFDTESGFEVLPGTSPAAVAAAAAAAAAAVAAPAPNGSSGNATVDAADPRAEVSLSYLKSYRGMGVADVACLSGCACEAHVLDGTWAAEVSLQQVLQFSVTRHKRCRVRITVADRAGVVPQEGHKVVLTGLMVSQFSVRLTTYESQVGVLHKATI</sequence>
<name>E1Z279_CHLVA</name>
<evidence type="ECO:0000259" key="1">
    <source>
        <dbReference type="Pfam" id="PF13472"/>
    </source>
</evidence>
<dbReference type="eggNOG" id="ENOG502S0MI">
    <property type="taxonomic scope" value="Eukaryota"/>
</dbReference>
<dbReference type="CDD" id="cd00229">
    <property type="entry name" value="SGNH_hydrolase"/>
    <property type="match status" value="1"/>
</dbReference>
<dbReference type="InterPro" id="IPR036514">
    <property type="entry name" value="SGNH_hydro_sf"/>
</dbReference>
<dbReference type="Proteomes" id="UP000008141">
    <property type="component" value="Unassembled WGS sequence"/>
</dbReference>
<dbReference type="PANTHER" id="PTHR34407">
    <property type="entry name" value="EXPRESSED PROTEIN"/>
    <property type="match status" value="1"/>
</dbReference>
<dbReference type="AlphaFoldDB" id="E1Z279"/>
<organism evidence="3">
    <name type="scientific">Chlorella variabilis</name>
    <name type="common">Green alga</name>
    <dbReference type="NCBI Taxonomy" id="554065"/>
    <lineage>
        <taxon>Eukaryota</taxon>
        <taxon>Viridiplantae</taxon>
        <taxon>Chlorophyta</taxon>
        <taxon>core chlorophytes</taxon>
        <taxon>Trebouxiophyceae</taxon>
        <taxon>Chlorellales</taxon>
        <taxon>Chlorellaceae</taxon>
        <taxon>Chlorella clade</taxon>
        <taxon>Chlorella</taxon>
    </lineage>
</organism>
<dbReference type="Gene3D" id="3.40.50.1110">
    <property type="entry name" value="SGNH hydrolase"/>
    <property type="match status" value="1"/>
</dbReference>
<reference evidence="2 3" key="1">
    <citation type="journal article" date="2010" name="Plant Cell">
        <title>The Chlorella variabilis NC64A genome reveals adaptation to photosymbiosis, coevolution with viruses, and cryptic sex.</title>
        <authorList>
            <person name="Blanc G."/>
            <person name="Duncan G."/>
            <person name="Agarkova I."/>
            <person name="Borodovsky M."/>
            <person name="Gurnon J."/>
            <person name="Kuo A."/>
            <person name="Lindquist E."/>
            <person name="Lucas S."/>
            <person name="Pangilinan J."/>
            <person name="Polle J."/>
            <person name="Salamov A."/>
            <person name="Terry A."/>
            <person name="Yamada T."/>
            <person name="Dunigan D.D."/>
            <person name="Grigoriev I.V."/>
            <person name="Claverie J.M."/>
            <person name="Van Etten J.L."/>
        </authorList>
    </citation>
    <scope>NUCLEOTIDE SEQUENCE [LARGE SCALE GENOMIC DNA]</scope>
    <source>
        <strain evidence="2 3">NC64A</strain>
    </source>
</reference>
<gene>
    <name evidence="2" type="ORF">CHLNCDRAFT_133040</name>
</gene>
<evidence type="ECO:0000313" key="2">
    <source>
        <dbReference type="EMBL" id="EFN59954.1"/>
    </source>
</evidence>
<dbReference type="Pfam" id="PF13472">
    <property type="entry name" value="Lipase_GDSL_2"/>
    <property type="match status" value="1"/>
</dbReference>
<accession>E1Z279</accession>
<feature type="domain" description="SGNH hydrolase-type esterase" evidence="1">
    <location>
        <begin position="116"/>
        <end position="320"/>
    </location>
</feature>
<dbReference type="InterPro" id="IPR013830">
    <property type="entry name" value="SGNH_hydro"/>
</dbReference>
<dbReference type="OrthoDB" id="544608at2759"/>
<dbReference type="GeneID" id="17359416"/>
<dbReference type="PANTHER" id="PTHR34407:SF1">
    <property type="entry name" value="SGNH HYDROLASE-TYPE ESTERASE DOMAIN-CONTAINING PROTEIN"/>
    <property type="match status" value="1"/>
</dbReference>
<evidence type="ECO:0000313" key="3">
    <source>
        <dbReference type="Proteomes" id="UP000008141"/>
    </source>
</evidence>
<protein>
    <recommendedName>
        <fullName evidence="1">SGNH hydrolase-type esterase domain-containing protein</fullName>
    </recommendedName>
</protein>
<dbReference type="EMBL" id="GL433835">
    <property type="protein sequence ID" value="EFN59954.1"/>
    <property type="molecule type" value="Genomic_DNA"/>
</dbReference>
<dbReference type="RefSeq" id="XP_005852056.1">
    <property type="nucleotide sequence ID" value="XM_005851994.1"/>
</dbReference>